<dbReference type="EMBL" id="HBKR01004020">
    <property type="protein sequence ID" value="CAE2276379.1"/>
    <property type="molecule type" value="Transcribed_RNA"/>
</dbReference>
<gene>
    <name evidence="1" type="ORF">NAES01612_LOCUS2673</name>
</gene>
<reference evidence="1" key="1">
    <citation type="submission" date="2021-01" db="EMBL/GenBank/DDBJ databases">
        <authorList>
            <person name="Corre E."/>
            <person name="Pelletier E."/>
            <person name="Niang G."/>
            <person name="Scheremetjew M."/>
            <person name="Finn R."/>
            <person name="Kale V."/>
            <person name="Holt S."/>
            <person name="Cochrane G."/>
            <person name="Meng A."/>
            <person name="Brown T."/>
            <person name="Cohen L."/>
        </authorList>
    </citation>
    <scope>NUCLEOTIDE SEQUENCE</scope>
    <source>
        <strain evidence="1">SoJaBio B1-5/56/2</strain>
    </source>
</reference>
<dbReference type="InterPro" id="IPR038765">
    <property type="entry name" value="Papain-like_cys_pep_sf"/>
</dbReference>
<proteinExistence type="predicted"/>
<accession>A0A7S4JWN8</accession>
<evidence type="ECO:0000313" key="1">
    <source>
        <dbReference type="EMBL" id="CAE2276379.1"/>
    </source>
</evidence>
<protein>
    <recommendedName>
        <fullName evidence="2">Ubiquitinyl hydrolase 1</fullName>
    </recommendedName>
</protein>
<dbReference type="Gene3D" id="3.90.70.10">
    <property type="entry name" value="Cysteine proteinases"/>
    <property type="match status" value="1"/>
</dbReference>
<dbReference type="CDD" id="cd02257">
    <property type="entry name" value="Peptidase_C19"/>
    <property type="match status" value="1"/>
</dbReference>
<dbReference type="SUPFAM" id="SSF54001">
    <property type="entry name" value="Cysteine proteinases"/>
    <property type="match status" value="1"/>
</dbReference>
<dbReference type="AlphaFoldDB" id="A0A7S4JWN8"/>
<name>A0A7S4JWN8_9EUKA</name>
<evidence type="ECO:0008006" key="2">
    <source>
        <dbReference type="Google" id="ProtNLM"/>
    </source>
</evidence>
<organism evidence="1">
    <name type="scientific">Paramoeba aestuarina</name>
    <dbReference type="NCBI Taxonomy" id="180227"/>
    <lineage>
        <taxon>Eukaryota</taxon>
        <taxon>Amoebozoa</taxon>
        <taxon>Discosea</taxon>
        <taxon>Flabellinia</taxon>
        <taxon>Dactylopodida</taxon>
        <taxon>Paramoebidae</taxon>
        <taxon>Paramoeba</taxon>
    </lineage>
</organism>
<sequence>MAVEEVGFFKLSTNNHYPQPHIFTCLAHAIPDVCASFQSDKQYTALFKTLLQRENGGGEINISTGEYSDLNQDGDGPEFLNLFLEQYLPKEKEDELASVCTNFIVPPNPELHPDRKGSSRPEKLFSLDLSIQKDKAQTLETCVNKWRETELLEGNNSYMYSNGERGDALKGVKMTKLGKSLFSCLFRRYNFDFETFQLKYDGTHVKFPFSFLAQDVFPDLCAEDQDTTLNLVAILTYRPGKGYGCAVYWHGDWWKIDKSNTVKVENAETLVSSDAYMLFYSPDRTPLIKG</sequence>